<dbReference type="PANTHER" id="PTHR11003:SF301">
    <property type="entry name" value="POTASSIUM CHANNEL PROTEIN"/>
    <property type="match status" value="1"/>
</dbReference>
<name>A0A0C9WME2_9AGAR</name>
<feature type="transmembrane region" description="Helical" evidence="9">
    <location>
        <begin position="165"/>
        <end position="186"/>
    </location>
</feature>
<evidence type="ECO:0000313" key="11">
    <source>
        <dbReference type="EMBL" id="KIJ98089.1"/>
    </source>
</evidence>
<dbReference type="InterPro" id="IPR013099">
    <property type="entry name" value="K_chnl_dom"/>
</dbReference>
<evidence type="ECO:0000256" key="8">
    <source>
        <dbReference type="SAM" id="MobiDB-lite"/>
    </source>
</evidence>
<proteinExistence type="predicted"/>
<feature type="compositionally biased region" description="Basic residues" evidence="8">
    <location>
        <begin position="541"/>
        <end position="555"/>
    </location>
</feature>
<feature type="transmembrane region" description="Helical" evidence="9">
    <location>
        <begin position="91"/>
        <end position="115"/>
    </location>
</feature>
<keyword evidence="3 9" id="KW-0812">Transmembrane</keyword>
<feature type="transmembrane region" description="Helical" evidence="9">
    <location>
        <begin position="242"/>
        <end position="260"/>
    </location>
</feature>
<evidence type="ECO:0000256" key="4">
    <source>
        <dbReference type="ARBA" id="ARBA00022989"/>
    </source>
</evidence>
<dbReference type="STRING" id="1095629.A0A0C9WME2"/>
<feature type="region of interest" description="Disordered" evidence="8">
    <location>
        <begin position="1"/>
        <end position="58"/>
    </location>
</feature>
<feature type="transmembrane region" description="Helical" evidence="9">
    <location>
        <begin position="130"/>
        <end position="153"/>
    </location>
</feature>
<dbReference type="GO" id="GO:0015271">
    <property type="term" value="F:outward rectifier potassium channel activity"/>
    <property type="evidence" value="ECO:0007669"/>
    <property type="project" value="TreeGrafter"/>
</dbReference>
<evidence type="ECO:0000259" key="10">
    <source>
        <dbReference type="Pfam" id="PF07885"/>
    </source>
</evidence>
<keyword evidence="12" id="KW-1185">Reference proteome</keyword>
<dbReference type="GO" id="GO:0005886">
    <property type="term" value="C:plasma membrane"/>
    <property type="evidence" value="ECO:0007669"/>
    <property type="project" value="TreeGrafter"/>
</dbReference>
<feature type="domain" description="Potassium channel" evidence="10">
    <location>
        <begin position="250"/>
        <end position="317"/>
    </location>
</feature>
<dbReference type="HOGENOM" id="CLU_013394_0_0_1"/>
<dbReference type="GO" id="GO:0022841">
    <property type="term" value="F:potassium ion leak channel activity"/>
    <property type="evidence" value="ECO:0007669"/>
    <property type="project" value="TreeGrafter"/>
</dbReference>
<dbReference type="AlphaFoldDB" id="A0A0C9WME2"/>
<feature type="compositionally biased region" description="Low complexity" evidence="8">
    <location>
        <begin position="25"/>
        <end position="38"/>
    </location>
</feature>
<dbReference type="SUPFAM" id="SSF81324">
    <property type="entry name" value="Voltage-gated potassium channels"/>
    <property type="match status" value="2"/>
</dbReference>
<reference evidence="12" key="2">
    <citation type="submission" date="2015-01" db="EMBL/GenBank/DDBJ databases">
        <title>Evolutionary Origins and Diversification of the Mycorrhizal Mutualists.</title>
        <authorList>
            <consortium name="DOE Joint Genome Institute"/>
            <consortium name="Mycorrhizal Genomics Consortium"/>
            <person name="Kohler A."/>
            <person name="Kuo A."/>
            <person name="Nagy L.G."/>
            <person name="Floudas D."/>
            <person name="Copeland A."/>
            <person name="Barry K.W."/>
            <person name="Cichocki N."/>
            <person name="Veneault-Fourrey C."/>
            <person name="LaButti K."/>
            <person name="Lindquist E.A."/>
            <person name="Lipzen A."/>
            <person name="Lundell T."/>
            <person name="Morin E."/>
            <person name="Murat C."/>
            <person name="Riley R."/>
            <person name="Ohm R."/>
            <person name="Sun H."/>
            <person name="Tunlid A."/>
            <person name="Henrissat B."/>
            <person name="Grigoriev I.V."/>
            <person name="Hibbett D.S."/>
            <person name="Martin F."/>
        </authorList>
    </citation>
    <scope>NUCLEOTIDE SEQUENCE [LARGE SCALE GENOMIC DNA]</scope>
    <source>
        <strain evidence="12">LaAM-08-1</strain>
    </source>
</reference>
<feature type="transmembrane region" description="Helical" evidence="9">
    <location>
        <begin position="299"/>
        <end position="322"/>
    </location>
</feature>
<comment type="subcellular location">
    <subcellularLocation>
        <location evidence="1">Membrane</location>
        <topology evidence="1">Multi-pass membrane protein</topology>
    </subcellularLocation>
</comment>
<dbReference type="InterPro" id="IPR003280">
    <property type="entry name" value="2pore_dom_K_chnl"/>
</dbReference>
<gene>
    <name evidence="11" type="ORF">K443DRAFT_123837</name>
</gene>
<evidence type="ECO:0000256" key="3">
    <source>
        <dbReference type="ARBA" id="ARBA00022692"/>
    </source>
</evidence>
<reference evidence="11 12" key="1">
    <citation type="submission" date="2014-04" db="EMBL/GenBank/DDBJ databases">
        <authorList>
            <consortium name="DOE Joint Genome Institute"/>
            <person name="Kuo A."/>
            <person name="Kohler A."/>
            <person name="Nagy L.G."/>
            <person name="Floudas D."/>
            <person name="Copeland A."/>
            <person name="Barry K.W."/>
            <person name="Cichocki N."/>
            <person name="Veneault-Fourrey C."/>
            <person name="LaButti K."/>
            <person name="Lindquist E.A."/>
            <person name="Lipzen A."/>
            <person name="Lundell T."/>
            <person name="Morin E."/>
            <person name="Murat C."/>
            <person name="Sun H."/>
            <person name="Tunlid A."/>
            <person name="Henrissat B."/>
            <person name="Grigoriev I.V."/>
            <person name="Hibbett D.S."/>
            <person name="Martin F."/>
            <person name="Nordberg H.P."/>
            <person name="Cantor M.N."/>
            <person name="Hua S.X."/>
        </authorList>
    </citation>
    <scope>NUCLEOTIDE SEQUENCE [LARGE SCALE GENOMIC DNA]</scope>
    <source>
        <strain evidence="11 12">LaAM-08-1</strain>
    </source>
</reference>
<evidence type="ECO:0000256" key="5">
    <source>
        <dbReference type="ARBA" id="ARBA00023065"/>
    </source>
</evidence>
<dbReference type="PANTHER" id="PTHR11003">
    <property type="entry name" value="POTASSIUM CHANNEL, SUBFAMILY K"/>
    <property type="match status" value="1"/>
</dbReference>
<feature type="compositionally biased region" description="Polar residues" evidence="8">
    <location>
        <begin position="11"/>
        <end position="20"/>
    </location>
</feature>
<dbReference type="GO" id="GO:0030322">
    <property type="term" value="P:stabilization of membrane potential"/>
    <property type="evidence" value="ECO:0007669"/>
    <property type="project" value="TreeGrafter"/>
</dbReference>
<evidence type="ECO:0000256" key="7">
    <source>
        <dbReference type="ARBA" id="ARBA00023303"/>
    </source>
</evidence>
<dbReference type="EMBL" id="KN838677">
    <property type="protein sequence ID" value="KIJ98089.1"/>
    <property type="molecule type" value="Genomic_DNA"/>
</dbReference>
<evidence type="ECO:0000256" key="2">
    <source>
        <dbReference type="ARBA" id="ARBA00022448"/>
    </source>
</evidence>
<dbReference type="OrthoDB" id="297496at2759"/>
<feature type="transmembrane region" description="Helical" evidence="9">
    <location>
        <begin position="486"/>
        <end position="506"/>
    </location>
</feature>
<feature type="transmembrane region" description="Helical" evidence="9">
    <location>
        <begin position="198"/>
        <end position="221"/>
    </location>
</feature>
<keyword evidence="5" id="KW-0406">Ion transport</keyword>
<feature type="transmembrane region" description="Helical" evidence="9">
    <location>
        <begin position="427"/>
        <end position="449"/>
    </location>
</feature>
<feature type="region of interest" description="Disordered" evidence="8">
    <location>
        <begin position="537"/>
        <end position="569"/>
    </location>
</feature>
<evidence type="ECO:0000313" key="12">
    <source>
        <dbReference type="Proteomes" id="UP000054477"/>
    </source>
</evidence>
<keyword evidence="4 9" id="KW-1133">Transmembrane helix</keyword>
<protein>
    <recommendedName>
        <fullName evidence="10">Potassium channel domain-containing protein</fullName>
    </recommendedName>
</protein>
<evidence type="ECO:0000256" key="6">
    <source>
        <dbReference type="ARBA" id="ARBA00023136"/>
    </source>
</evidence>
<dbReference type="Proteomes" id="UP000054477">
    <property type="component" value="Unassembled WGS sequence"/>
</dbReference>
<feature type="domain" description="Potassium channel" evidence="10">
    <location>
        <begin position="434"/>
        <end position="510"/>
    </location>
</feature>
<sequence>MNDPGLDEVIRNSNQAATETELTKKPSSSGTTTLKSLSPVPPAKTLSKHSTKRQNRLSHKRELIREELKHDDEEEAHEYYQKTLWWFTSTVFPLVAGTFGPIANLFSVCAIAQTWKFHTDTLHRISDPAWVIGLNALSIFLAFWANLVLLFNFAHRVPYKIAQPLTITLWYLASIVLIVPLALTSGSAIPTHALSQSFWFGLIACVLYVAVSTLLLINTICAYKFHAYEASFNSLTLPQRSLMLQTMSFSLYLALGGGVFSRLEHWGFADGVYWADYTVLTIGLGTDFPLKKTGSRMLLMPYAAFGITLVGLVVCSVRGLVLERAKVKVVRRHLGKERQKWLTRIKESQERWKKDSGTGGQNDAPPESLWSRMRGRGRRATMLKEVKQIPALAEQQVVYDRGAWRKAEFELMRYVEARAERAERYTALFVSAFVFLLVWLGGALIFWRTEEHQHWTYPESMFFTYTSILTIGYGDFFPTSSAGKPFFVIWSLVAVPTVTVLISNLGDTVVKGLTDATIWIGSKTVLPERISSLGTMVEEKRKKRKGRRREKRKKKAGEDTEASAMEPERLPAEEKDAFTGDIEHLGEAIEKAEENRGHGDSLAARLAREIKELTRDVRRSPPPKYDWEDWVKWLDLLAEGTECADGDETHVRRALNERISERVRRGEALACPIKHGAKVSPEVDESGMPVVVEAEQGPEWTWTWLSDKGPLFSRESEPEWILFKLCERLEEVLEEELAERS</sequence>
<keyword evidence="6 9" id="KW-0472">Membrane</keyword>
<keyword evidence="2" id="KW-0813">Transport</keyword>
<dbReference type="Pfam" id="PF07885">
    <property type="entry name" value="Ion_trans_2"/>
    <property type="match status" value="2"/>
</dbReference>
<keyword evidence="7" id="KW-0407">Ion channel</keyword>
<dbReference type="Gene3D" id="1.10.287.70">
    <property type="match status" value="2"/>
</dbReference>
<evidence type="ECO:0000256" key="9">
    <source>
        <dbReference type="SAM" id="Phobius"/>
    </source>
</evidence>
<organism evidence="11 12">
    <name type="scientific">Laccaria amethystina LaAM-08-1</name>
    <dbReference type="NCBI Taxonomy" id="1095629"/>
    <lineage>
        <taxon>Eukaryota</taxon>
        <taxon>Fungi</taxon>
        <taxon>Dikarya</taxon>
        <taxon>Basidiomycota</taxon>
        <taxon>Agaricomycotina</taxon>
        <taxon>Agaricomycetes</taxon>
        <taxon>Agaricomycetidae</taxon>
        <taxon>Agaricales</taxon>
        <taxon>Agaricineae</taxon>
        <taxon>Hydnangiaceae</taxon>
        <taxon>Laccaria</taxon>
    </lineage>
</organism>
<feature type="compositionally biased region" description="Basic residues" evidence="8">
    <location>
        <begin position="46"/>
        <end position="58"/>
    </location>
</feature>
<accession>A0A0C9WME2</accession>
<evidence type="ECO:0000256" key="1">
    <source>
        <dbReference type="ARBA" id="ARBA00004141"/>
    </source>
</evidence>